<evidence type="ECO:0000256" key="2">
    <source>
        <dbReference type="PROSITE-ProRule" id="PRU00169"/>
    </source>
</evidence>
<dbReference type="SUPFAM" id="SSF52172">
    <property type="entry name" value="CheY-like"/>
    <property type="match status" value="1"/>
</dbReference>
<dbReference type="InterPro" id="IPR050595">
    <property type="entry name" value="Bact_response_regulator"/>
</dbReference>
<evidence type="ECO:0000256" key="1">
    <source>
        <dbReference type="ARBA" id="ARBA00022553"/>
    </source>
</evidence>
<dbReference type="EMBL" id="MTEI01000015">
    <property type="protein sequence ID" value="OQW86548.1"/>
    <property type="molecule type" value="Genomic_DNA"/>
</dbReference>
<dbReference type="Pfam" id="PF00072">
    <property type="entry name" value="Response_reg"/>
    <property type="match status" value="1"/>
</dbReference>
<dbReference type="Proteomes" id="UP000192505">
    <property type="component" value="Unassembled WGS sequence"/>
</dbReference>
<dbReference type="PANTHER" id="PTHR44591">
    <property type="entry name" value="STRESS RESPONSE REGULATOR PROTEIN 1"/>
    <property type="match status" value="1"/>
</dbReference>
<dbReference type="SMART" id="SM00448">
    <property type="entry name" value="REC"/>
    <property type="match status" value="1"/>
</dbReference>
<sequence>MSHILVIDDDDFFREVLVQMLQKDGHQVTEARDGVQALALLQRTHPDLIMTDILMPHMDGVEFITELSRQSNNTPVIAMSGGRRAITAAFNLESAKLMGVKVTLSKPIGHSALNAALREILG</sequence>
<name>A0A1W9KQP2_9BURK</name>
<comment type="caution">
    <text evidence="4">The sequence shown here is derived from an EMBL/GenBank/DDBJ whole genome shotgun (WGS) entry which is preliminary data.</text>
</comment>
<accession>A0A1W9KQP2</accession>
<dbReference type="InterPro" id="IPR011006">
    <property type="entry name" value="CheY-like_superfamily"/>
</dbReference>
<organism evidence="4 5">
    <name type="scientific">Rhodoferax ferrireducens</name>
    <dbReference type="NCBI Taxonomy" id="192843"/>
    <lineage>
        <taxon>Bacteria</taxon>
        <taxon>Pseudomonadati</taxon>
        <taxon>Pseudomonadota</taxon>
        <taxon>Betaproteobacteria</taxon>
        <taxon>Burkholderiales</taxon>
        <taxon>Comamonadaceae</taxon>
        <taxon>Rhodoferax</taxon>
    </lineage>
</organism>
<keyword evidence="1 2" id="KW-0597">Phosphoprotein</keyword>
<reference evidence="4 5" key="1">
    <citation type="submission" date="2017-01" db="EMBL/GenBank/DDBJ databases">
        <title>Novel large sulfur bacteria in the metagenomes of groundwater-fed chemosynthetic microbial mats in the Lake Huron basin.</title>
        <authorList>
            <person name="Sharrar A.M."/>
            <person name="Flood B.E."/>
            <person name="Bailey J.V."/>
            <person name="Jones D.S."/>
            <person name="Biddanda B."/>
            <person name="Ruberg S.A."/>
            <person name="Marcus D.N."/>
            <person name="Dick G.J."/>
        </authorList>
    </citation>
    <scope>NUCLEOTIDE SEQUENCE [LARGE SCALE GENOMIC DNA]</scope>
    <source>
        <strain evidence="4">A7</strain>
    </source>
</reference>
<protein>
    <submittedName>
        <fullName evidence="4">Response regulator</fullName>
    </submittedName>
</protein>
<dbReference type="CDD" id="cd00156">
    <property type="entry name" value="REC"/>
    <property type="match status" value="1"/>
</dbReference>
<dbReference type="PANTHER" id="PTHR44591:SF23">
    <property type="entry name" value="CHEY SUBFAMILY"/>
    <property type="match status" value="1"/>
</dbReference>
<dbReference type="GO" id="GO:0000160">
    <property type="term" value="P:phosphorelay signal transduction system"/>
    <property type="evidence" value="ECO:0007669"/>
    <property type="project" value="InterPro"/>
</dbReference>
<evidence type="ECO:0000313" key="5">
    <source>
        <dbReference type="Proteomes" id="UP000192505"/>
    </source>
</evidence>
<dbReference type="PROSITE" id="PS50110">
    <property type="entry name" value="RESPONSE_REGULATORY"/>
    <property type="match status" value="1"/>
</dbReference>
<gene>
    <name evidence="4" type="ORF">BWK72_16845</name>
</gene>
<evidence type="ECO:0000313" key="4">
    <source>
        <dbReference type="EMBL" id="OQW86548.1"/>
    </source>
</evidence>
<feature type="domain" description="Response regulatory" evidence="3">
    <location>
        <begin position="3"/>
        <end position="121"/>
    </location>
</feature>
<dbReference type="AlphaFoldDB" id="A0A1W9KQP2"/>
<feature type="modified residue" description="4-aspartylphosphate" evidence="2">
    <location>
        <position position="52"/>
    </location>
</feature>
<dbReference type="Gene3D" id="3.40.50.2300">
    <property type="match status" value="1"/>
</dbReference>
<dbReference type="InterPro" id="IPR001789">
    <property type="entry name" value="Sig_transdc_resp-reg_receiver"/>
</dbReference>
<evidence type="ECO:0000259" key="3">
    <source>
        <dbReference type="PROSITE" id="PS50110"/>
    </source>
</evidence>
<proteinExistence type="predicted"/>